<dbReference type="CDD" id="cd17932">
    <property type="entry name" value="DEXQc_UvrD"/>
    <property type="match status" value="1"/>
</dbReference>
<dbReference type="Pfam" id="PF13361">
    <property type="entry name" value="UvrD_C"/>
    <property type="match status" value="1"/>
</dbReference>
<dbReference type="FunFam" id="1.10.486.10:FF:000003">
    <property type="entry name" value="ATP-dependent DNA helicase"/>
    <property type="match status" value="1"/>
</dbReference>
<evidence type="ECO:0000256" key="10">
    <source>
        <dbReference type="ARBA" id="ARBA00034808"/>
    </source>
</evidence>
<gene>
    <name evidence="16" type="ORF">LY60_01246</name>
</gene>
<dbReference type="GO" id="GO:0003677">
    <property type="term" value="F:DNA binding"/>
    <property type="evidence" value="ECO:0007669"/>
    <property type="project" value="UniProtKB-KW"/>
</dbReference>
<feature type="domain" description="UvrD-like helicase ATP-binding" evidence="14">
    <location>
        <begin position="5"/>
        <end position="288"/>
    </location>
</feature>
<evidence type="ECO:0000256" key="5">
    <source>
        <dbReference type="ARBA" id="ARBA00022806"/>
    </source>
</evidence>
<evidence type="ECO:0000256" key="1">
    <source>
        <dbReference type="ARBA" id="ARBA00009922"/>
    </source>
</evidence>
<organism evidence="16 17">
    <name type="scientific">Sedimentibacter saalensis</name>
    <dbReference type="NCBI Taxonomy" id="130788"/>
    <lineage>
        <taxon>Bacteria</taxon>
        <taxon>Bacillati</taxon>
        <taxon>Bacillota</taxon>
        <taxon>Tissierellia</taxon>
        <taxon>Sedimentibacter</taxon>
    </lineage>
</organism>
<dbReference type="PANTHER" id="PTHR11070:SF2">
    <property type="entry name" value="ATP-DEPENDENT DNA HELICASE SRS2"/>
    <property type="match status" value="1"/>
</dbReference>
<dbReference type="PANTHER" id="PTHR11070">
    <property type="entry name" value="UVRD / RECB / PCRA DNA HELICASE FAMILY MEMBER"/>
    <property type="match status" value="1"/>
</dbReference>
<evidence type="ECO:0000256" key="2">
    <source>
        <dbReference type="ARBA" id="ARBA00014807"/>
    </source>
</evidence>
<dbReference type="OrthoDB" id="9810135at2"/>
<evidence type="ECO:0000259" key="15">
    <source>
        <dbReference type="PROSITE" id="PS51217"/>
    </source>
</evidence>
<feature type="domain" description="UvrD-like helicase C-terminal" evidence="15">
    <location>
        <begin position="289"/>
        <end position="563"/>
    </location>
</feature>
<sequence length="753" mass="86281">MELLNTLNEKQREAAAHDKGPILVIAGAGTGKTRVLTHRIANLIGTNKAMPWEILAITFTNKAANEMKERISQLIDYSVDKMWIGTFHSICVRILRRDIDRIGYDRNFIIYDTSDQKTLIKDCIKELDLDVKKYNSNVIKSIISNEKNNRVNPDKFTSEHYGSFYHRNVGDVYALYEKKLKLANALDFDDLLIKALELLEREQDVRDSYQERFKYILVDEYQDTNNIQYNLVKILGKKKGGENNVFVVGDDDQSIYGWRGADITNILNFENDFEGAKTVKLEKNYRSTNVILSAANGVIKNNSQRKGKNLYTDFQDGNLIRIFEMDNEKDEAFTVASLMKKENRDNHVEYSDMAVLYRTNAQSRALEEGLIREGIPYKIVGGQKFYERKEIKDLVAYLMLIYNQKDGLSLDRIINVPKRKIGARTIEILTECANENGISMFEACFEASELGLTPSASKSIGDFVSMMEMLMIKKEVMPVSEFIQAVWEDTGYKNMLMEDDTIEGRSRVDNVDEFLSAAKDFEERYEENTLEDFLAHISLLADVDKTEEKVDCVTLMTVHAAKGLEYDTVFITGLEEGIFPIIHQDEESDDDIEEERRLFYVAITRAKRMLYITHANDRMRFGNHEMKSKSRFLKEIPKECIEEENPLAFAAKKLEMMDEAFGGFRSSDGSTRKKPSFVKDTFFKGSSTYEEDKKPRLKSDSIEAGDRIMHKAWGEGTVVQLKKDGSTTIAVIAFENKGIKNVILGYAPIEKIQ</sequence>
<dbReference type="SUPFAM" id="SSF52540">
    <property type="entry name" value="P-loop containing nucleoside triphosphate hydrolases"/>
    <property type="match status" value="1"/>
</dbReference>
<evidence type="ECO:0000256" key="7">
    <source>
        <dbReference type="ARBA" id="ARBA00023125"/>
    </source>
</evidence>
<dbReference type="GO" id="GO:0043138">
    <property type="term" value="F:3'-5' DNA helicase activity"/>
    <property type="evidence" value="ECO:0007669"/>
    <property type="project" value="UniProtKB-EC"/>
</dbReference>
<dbReference type="GO" id="GO:0033202">
    <property type="term" value="C:DNA helicase complex"/>
    <property type="evidence" value="ECO:0007669"/>
    <property type="project" value="TreeGrafter"/>
</dbReference>
<keyword evidence="4 13" id="KW-0378">Hydrolase</keyword>
<dbReference type="PROSITE" id="PS51217">
    <property type="entry name" value="UVRD_HELICASE_CTER"/>
    <property type="match status" value="1"/>
</dbReference>
<comment type="catalytic activity">
    <reaction evidence="9">
        <text>Couples ATP hydrolysis with the unwinding of duplex DNA by translocating in the 3'-5' direction.</text>
        <dbReference type="EC" id="5.6.2.4"/>
    </reaction>
</comment>
<dbReference type="EC" id="5.6.2.4" evidence="10"/>
<comment type="similarity">
    <text evidence="1">Belongs to the helicase family. UvrD subfamily.</text>
</comment>
<dbReference type="InterPro" id="IPR000212">
    <property type="entry name" value="DNA_helicase_UvrD/REP"/>
</dbReference>
<dbReference type="InterPro" id="IPR014017">
    <property type="entry name" value="DNA_helicase_UvrD-like_C"/>
</dbReference>
<dbReference type="Gene3D" id="3.40.50.300">
    <property type="entry name" value="P-loop containing nucleotide triphosphate hydrolases"/>
    <property type="match status" value="2"/>
</dbReference>
<evidence type="ECO:0000256" key="8">
    <source>
        <dbReference type="ARBA" id="ARBA00023235"/>
    </source>
</evidence>
<dbReference type="Pfam" id="PF00580">
    <property type="entry name" value="UvrD-helicase"/>
    <property type="match status" value="1"/>
</dbReference>
<keyword evidence="7" id="KW-0238">DNA-binding</keyword>
<evidence type="ECO:0000256" key="13">
    <source>
        <dbReference type="PROSITE-ProRule" id="PRU00560"/>
    </source>
</evidence>
<keyword evidence="8" id="KW-0413">Isomerase</keyword>
<protein>
    <recommendedName>
        <fullName evidence="2">ATP-dependent DNA helicase PcrA</fullName>
        <ecNumber evidence="10">5.6.2.4</ecNumber>
    </recommendedName>
    <alternativeName>
        <fullName evidence="11">DNA 3'-5' helicase PcrA</fullName>
    </alternativeName>
</protein>
<keyword evidence="3 13" id="KW-0547">Nucleotide-binding</keyword>
<dbReference type="GO" id="GO:0016887">
    <property type="term" value="F:ATP hydrolysis activity"/>
    <property type="evidence" value="ECO:0007669"/>
    <property type="project" value="RHEA"/>
</dbReference>
<evidence type="ECO:0000259" key="14">
    <source>
        <dbReference type="PROSITE" id="PS51198"/>
    </source>
</evidence>
<dbReference type="Pfam" id="PF21196">
    <property type="entry name" value="PcrA_UvrD_tudor"/>
    <property type="match status" value="1"/>
</dbReference>
<dbReference type="Gene3D" id="1.10.10.160">
    <property type="match status" value="1"/>
</dbReference>
<evidence type="ECO:0000256" key="9">
    <source>
        <dbReference type="ARBA" id="ARBA00034617"/>
    </source>
</evidence>
<evidence type="ECO:0000256" key="3">
    <source>
        <dbReference type="ARBA" id="ARBA00022741"/>
    </source>
</evidence>
<keyword evidence="6 13" id="KW-0067">ATP-binding</keyword>
<keyword evidence="17" id="KW-1185">Reference proteome</keyword>
<evidence type="ECO:0000313" key="16">
    <source>
        <dbReference type="EMBL" id="TWH81495.1"/>
    </source>
</evidence>
<feature type="binding site" evidence="13">
    <location>
        <begin position="26"/>
        <end position="33"/>
    </location>
    <ligand>
        <name>ATP</name>
        <dbReference type="ChEBI" id="CHEBI:30616"/>
    </ligand>
</feature>
<accession>A0A562JF88</accession>
<dbReference type="Gene3D" id="1.10.486.10">
    <property type="entry name" value="PCRA, domain 4"/>
    <property type="match status" value="1"/>
</dbReference>
<dbReference type="InterPro" id="IPR027417">
    <property type="entry name" value="P-loop_NTPase"/>
</dbReference>
<dbReference type="RefSeq" id="WP_145081363.1">
    <property type="nucleotide sequence ID" value="NZ_VLKH01000003.1"/>
</dbReference>
<dbReference type="InterPro" id="IPR014016">
    <property type="entry name" value="UvrD-like_ATP-bd"/>
</dbReference>
<keyword evidence="5 13" id="KW-0347">Helicase</keyword>
<dbReference type="FunFam" id="1.10.10.160:FF:000001">
    <property type="entry name" value="ATP-dependent DNA helicase"/>
    <property type="match status" value="1"/>
</dbReference>
<dbReference type="GO" id="GO:0005524">
    <property type="term" value="F:ATP binding"/>
    <property type="evidence" value="ECO:0007669"/>
    <property type="project" value="UniProtKB-UniRule"/>
</dbReference>
<dbReference type="AlphaFoldDB" id="A0A562JF88"/>
<evidence type="ECO:0000256" key="4">
    <source>
        <dbReference type="ARBA" id="ARBA00022801"/>
    </source>
</evidence>
<dbReference type="GO" id="GO:0009314">
    <property type="term" value="P:response to radiation"/>
    <property type="evidence" value="ECO:0007669"/>
    <property type="project" value="UniProtKB-ARBA"/>
</dbReference>
<comment type="catalytic activity">
    <reaction evidence="12">
        <text>ATP + H2O = ADP + phosphate + H(+)</text>
        <dbReference type="Rhea" id="RHEA:13065"/>
        <dbReference type="ChEBI" id="CHEBI:15377"/>
        <dbReference type="ChEBI" id="CHEBI:15378"/>
        <dbReference type="ChEBI" id="CHEBI:30616"/>
        <dbReference type="ChEBI" id="CHEBI:43474"/>
        <dbReference type="ChEBI" id="CHEBI:456216"/>
        <dbReference type="EC" id="5.6.2.4"/>
    </reaction>
</comment>
<evidence type="ECO:0000256" key="6">
    <source>
        <dbReference type="ARBA" id="ARBA00022840"/>
    </source>
</evidence>
<dbReference type="Proteomes" id="UP000315343">
    <property type="component" value="Unassembled WGS sequence"/>
</dbReference>
<dbReference type="GO" id="GO:0005829">
    <property type="term" value="C:cytosol"/>
    <property type="evidence" value="ECO:0007669"/>
    <property type="project" value="TreeGrafter"/>
</dbReference>
<dbReference type="EMBL" id="VLKH01000003">
    <property type="protein sequence ID" value="TWH81495.1"/>
    <property type="molecule type" value="Genomic_DNA"/>
</dbReference>
<evidence type="ECO:0000313" key="17">
    <source>
        <dbReference type="Proteomes" id="UP000315343"/>
    </source>
</evidence>
<evidence type="ECO:0000256" key="11">
    <source>
        <dbReference type="ARBA" id="ARBA00034900"/>
    </source>
</evidence>
<name>A0A562JF88_9FIRM</name>
<dbReference type="GO" id="GO:0000725">
    <property type="term" value="P:recombinational repair"/>
    <property type="evidence" value="ECO:0007669"/>
    <property type="project" value="TreeGrafter"/>
</dbReference>
<proteinExistence type="inferred from homology"/>
<evidence type="ECO:0000256" key="12">
    <source>
        <dbReference type="ARBA" id="ARBA00048988"/>
    </source>
</evidence>
<comment type="caution">
    <text evidence="16">The sequence shown here is derived from an EMBL/GenBank/DDBJ whole genome shotgun (WGS) entry which is preliminary data.</text>
</comment>
<dbReference type="PROSITE" id="PS51198">
    <property type="entry name" value="UVRD_HELICASE_ATP_BIND"/>
    <property type="match status" value="1"/>
</dbReference>
<dbReference type="InterPro" id="IPR013986">
    <property type="entry name" value="DExx_box_DNA_helicase_dom_sf"/>
</dbReference>
<reference evidence="16 17" key="1">
    <citation type="submission" date="2019-07" db="EMBL/GenBank/DDBJ databases">
        <title>Genomic Encyclopedia of Type Strains, Phase I: the one thousand microbial genomes (KMG-I) project.</title>
        <authorList>
            <person name="Kyrpides N."/>
        </authorList>
    </citation>
    <scope>NUCLEOTIDE SEQUENCE [LARGE SCALE GENOMIC DNA]</scope>
    <source>
        <strain evidence="16 17">DSM 13558</strain>
    </source>
</reference>